<evidence type="ECO:0000256" key="6">
    <source>
        <dbReference type="ARBA" id="ARBA00022777"/>
    </source>
</evidence>
<protein>
    <recommendedName>
        <fullName evidence="10">Phosphotransferase</fullName>
        <ecNumber evidence="10">2.7.1.-</ecNumber>
    </recommendedName>
</protein>
<dbReference type="GO" id="GO:0005536">
    <property type="term" value="F:D-glucose binding"/>
    <property type="evidence" value="ECO:0007669"/>
    <property type="project" value="InterPro"/>
</dbReference>
<dbReference type="InterPro" id="IPR001312">
    <property type="entry name" value="Hexokinase"/>
</dbReference>
<dbReference type="PROSITE" id="PS51748">
    <property type="entry name" value="HEXOKINASE_2"/>
    <property type="match status" value="1"/>
</dbReference>
<dbReference type="Pfam" id="PF03727">
    <property type="entry name" value="Hexokinase_2"/>
    <property type="match status" value="1"/>
</dbReference>
<keyword evidence="7 10" id="KW-0067">ATP-binding</keyword>
<dbReference type="PANTHER" id="PTHR19443:SF54">
    <property type="entry name" value="PHOSPHOTRANSFERASE"/>
    <property type="match status" value="1"/>
</dbReference>
<evidence type="ECO:0000256" key="9">
    <source>
        <dbReference type="ARBA" id="ARBA00048160"/>
    </source>
</evidence>
<dbReference type="OrthoDB" id="6264227at2759"/>
<comment type="caution">
    <text evidence="13">The sequence shown here is derived from an EMBL/GenBank/DDBJ whole genome shotgun (WGS) entry which is preliminary data.</text>
</comment>
<dbReference type="InterPro" id="IPR022672">
    <property type="entry name" value="Hexokinase_N"/>
</dbReference>
<evidence type="ECO:0000259" key="11">
    <source>
        <dbReference type="Pfam" id="PF00349"/>
    </source>
</evidence>
<evidence type="ECO:0000256" key="8">
    <source>
        <dbReference type="ARBA" id="ARBA00044613"/>
    </source>
</evidence>
<dbReference type="EC" id="2.7.1.-" evidence="10"/>
<dbReference type="PRINTS" id="PR00475">
    <property type="entry name" value="HEXOKINASE"/>
</dbReference>
<dbReference type="InterPro" id="IPR043129">
    <property type="entry name" value="ATPase_NBD"/>
</dbReference>
<keyword evidence="5 10" id="KW-0547">Nucleotide-binding</keyword>
<keyword evidence="14" id="KW-1185">Reference proteome</keyword>
<dbReference type="InterPro" id="IPR022673">
    <property type="entry name" value="Hexokinase_C"/>
</dbReference>
<evidence type="ECO:0000313" key="13">
    <source>
        <dbReference type="EMBL" id="KAA0190045.1"/>
    </source>
</evidence>
<dbReference type="EMBL" id="LUCM01007401">
    <property type="protein sequence ID" value="KAA0190045.1"/>
    <property type="molecule type" value="Genomic_DNA"/>
</dbReference>
<comment type="catalytic activity">
    <reaction evidence="9">
        <text>D-glucose + ATP = D-glucose 6-phosphate + ADP + H(+)</text>
        <dbReference type="Rhea" id="RHEA:17825"/>
        <dbReference type="ChEBI" id="CHEBI:4167"/>
        <dbReference type="ChEBI" id="CHEBI:15378"/>
        <dbReference type="ChEBI" id="CHEBI:30616"/>
        <dbReference type="ChEBI" id="CHEBI:61548"/>
        <dbReference type="ChEBI" id="CHEBI:456216"/>
        <dbReference type="EC" id="2.7.1.1"/>
    </reaction>
    <physiologicalReaction direction="left-to-right" evidence="9">
        <dbReference type="Rhea" id="RHEA:17826"/>
    </physiologicalReaction>
</comment>
<keyword evidence="4 10" id="KW-0808">Transferase</keyword>
<proteinExistence type="inferred from homology"/>
<evidence type="ECO:0000256" key="5">
    <source>
        <dbReference type="ARBA" id="ARBA00022741"/>
    </source>
</evidence>
<dbReference type="GO" id="GO:0005524">
    <property type="term" value="F:ATP binding"/>
    <property type="evidence" value="ECO:0007669"/>
    <property type="project" value="UniProtKB-UniRule"/>
</dbReference>
<gene>
    <name evidence="13" type="ORF">FBUS_04951</name>
</gene>
<evidence type="ECO:0000256" key="2">
    <source>
        <dbReference type="ARBA" id="ARBA00005028"/>
    </source>
</evidence>
<dbReference type="UniPathway" id="UPA00242"/>
<dbReference type="PANTHER" id="PTHR19443">
    <property type="entry name" value="HEXOKINASE"/>
    <property type="match status" value="1"/>
</dbReference>
<evidence type="ECO:0000256" key="1">
    <source>
        <dbReference type="ARBA" id="ARBA00004888"/>
    </source>
</evidence>
<accession>A0A8E0RQJ4</accession>
<dbReference type="Proteomes" id="UP000728185">
    <property type="component" value="Unassembled WGS sequence"/>
</dbReference>
<evidence type="ECO:0000256" key="7">
    <source>
        <dbReference type="ARBA" id="ARBA00022840"/>
    </source>
</evidence>
<comment type="catalytic activity">
    <reaction evidence="8">
        <text>a D-hexose + ATP = a D-hexose 6-phosphate + ADP + H(+)</text>
        <dbReference type="Rhea" id="RHEA:22740"/>
        <dbReference type="ChEBI" id="CHEBI:4194"/>
        <dbReference type="ChEBI" id="CHEBI:15378"/>
        <dbReference type="ChEBI" id="CHEBI:30616"/>
        <dbReference type="ChEBI" id="CHEBI:229467"/>
        <dbReference type="ChEBI" id="CHEBI:456216"/>
        <dbReference type="EC" id="2.7.1.1"/>
    </reaction>
    <physiologicalReaction direction="left-to-right" evidence="8">
        <dbReference type="Rhea" id="RHEA:22741"/>
    </physiologicalReaction>
</comment>
<organism evidence="13 14">
    <name type="scientific">Fasciolopsis buskii</name>
    <dbReference type="NCBI Taxonomy" id="27845"/>
    <lineage>
        <taxon>Eukaryota</taxon>
        <taxon>Metazoa</taxon>
        <taxon>Spiralia</taxon>
        <taxon>Lophotrochozoa</taxon>
        <taxon>Platyhelminthes</taxon>
        <taxon>Trematoda</taxon>
        <taxon>Digenea</taxon>
        <taxon>Plagiorchiida</taxon>
        <taxon>Echinostomata</taxon>
        <taxon>Echinostomatoidea</taxon>
        <taxon>Fasciolidae</taxon>
        <taxon>Fasciolopsis</taxon>
    </lineage>
</organism>
<feature type="domain" description="Hexokinase N-terminal" evidence="11">
    <location>
        <begin position="4"/>
        <end position="159"/>
    </location>
</feature>
<keyword evidence="10" id="KW-0324">Glycolysis</keyword>
<dbReference type="GO" id="GO:0005829">
    <property type="term" value="C:cytosol"/>
    <property type="evidence" value="ECO:0007669"/>
    <property type="project" value="TreeGrafter"/>
</dbReference>
<evidence type="ECO:0000313" key="14">
    <source>
        <dbReference type="Proteomes" id="UP000728185"/>
    </source>
</evidence>
<dbReference type="UniPathway" id="UPA00109">
    <property type="reaction ID" value="UER00180"/>
</dbReference>
<comment type="pathway">
    <text evidence="2">Carbohydrate metabolism; hexose metabolism.</text>
</comment>
<dbReference type="GO" id="GO:0006006">
    <property type="term" value="P:glucose metabolic process"/>
    <property type="evidence" value="ECO:0007669"/>
    <property type="project" value="TreeGrafter"/>
</dbReference>
<dbReference type="GO" id="GO:0001678">
    <property type="term" value="P:intracellular glucose homeostasis"/>
    <property type="evidence" value="ECO:0007669"/>
    <property type="project" value="InterPro"/>
</dbReference>
<dbReference type="GO" id="GO:0006096">
    <property type="term" value="P:glycolytic process"/>
    <property type="evidence" value="ECO:0007669"/>
    <property type="project" value="UniProtKB-UniPathway"/>
</dbReference>
<feature type="domain" description="Hexokinase C-terminal" evidence="12">
    <location>
        <begin position="167"/>
        <end position="385"/>
    </location>
</feature>
<dbReference type="GO" id="GO:0008865">
    <property type="term" value="F:fructokinase activity"/>
    <property type="evidence" value="ECO:0007669"/>
    <property type="project" value="TreeGrafter"/>
</dbReference>
<evidence type="ECO:0000259" key="12">
    <source>
        <dbReference type="Pfam" id="PF03727"/>
    </source>
</evidence>
<sequence>MKGLRTYNTYITKITLHKEPGRYLTLDFKGRYYRVVLIKISPELEAPSLDETLYTIPKGMRLLSAEEVFDYIAYTLKDFVEIRGLEEEFLRMAFVFNFPIKMLGPMSGLAVSFTKEFHCPALLGQEMVGGLQTAINKLGLNIEICALINDTVGALAAGASRDPDCHIGMILSSGVNCAYFEKVANIRRPLNLGKDEERVVMNTEWGALGEDGCLEEYLTEFDRDVDRLSTCPGKQTFEKLSATLYLGELCRIILVKAIKTCNLLDGTVPEKLNHRNSFTAQYIFDIDRDPPNCYHSAEGVLRERFRISSLYKSDLIAVRYICRAIIVRCACLIGSASAGIIRRLGEKRTTLAVEGAFLRFSRTFPNILVEVIGELIPPSYAVRFRPTVHHGLMSQMDVSVVSLFAFI</sequence>
<dbReference type="SUPFAM" id="SSF53067">
    <property type="entry name" value="Actin-like ATPase domain"/>
    <property type="match status" value="2"/>
</dbReference>
<name>A0A8E0RQJ4_9TREM</name>
<reference evidence="13" key="1">
    <citation type="submission" date="2019-05" db="EMBL/GenBank/DDBJ databases">
        <title>Annotation for the trematode Fasciolopsis buski.</title>
        <authorList>
            <person name="Choi Y.-J."/>
        </authorList>
    </citation>
    <scope>NUCLEOTIDE SEQUENCE</scope>
    <source>
        <strain evidence="13">HT</strain>
        <tissue evidence="13">Whole worm</tissue>
    </source>
</reference>
<keyword evidence="6 10" id="KW-0418">Kinase</keyword>
<comment type="pathway">
    <text evidence="1">Carbohydrate degradation; glycolysis; D-glyceraldehyde 3-phosphate and glycerone phosphate from D-glucose: step 1/4.</text>
</comment>
<evidence type="ECO:0000256" key="10">
    <source>
        <dbReference type="RuleBase" id="RU362007"/>
    </source>
</evidence>
<dbReference type="GO" id="GO:0005739">
    <property type="term" value="C:mitochondrion"/>
    <property type="evidence" value="ECO:0007669"/>
    <property type="project" value="TreeGrafter"/>
</dbReference>
<dbReference type="GO" id="GO:0004340">
    <property type="term" value="F:glucokinase activity"/>
    <property type="evidence" value="ECO:0007669"/>
    <property type="project" value="TreeGrafter"/>
</dbReference>
<comment type="similarity">
    <text evidence="3 10">Belongs to the hexokinase family.</text>
</comment>
<dbReference type="Gene3D" id="3.40.367.20">
    <property type="match status" value="1"/>
</dbReference>
<evidence type="ECO:0000256" key="4">
    <source>
        <dbReference type="ARBA" id="ARBA00022679"/>
    </source>
</evidence>
<evidence type="ECO:0000256" key="3">
    <source>
        <dbReference type="ARBA" id="ARBA00009225"/>
    </source>
</evidence>
<dbReference type="AlphaFoldDB" id="A0A8E0RQJ4"/>
<dbReference type="Pfam" id="PF00349">
    <property type="entry name" value="Hexokinase_1"/>
    <property type="match status" value="1"/>
</dbReference>
<dbReference type="Gene3D" id="3.30.420.40">
    <property type="match status" value="1"/>
</dbReference>